<reference evidence="1 2" key="1">
    <citation type="submission" date="2021-05" db="EMBL/GenBank/DDBJ databases">
        <title>Genome Assembly of Synthetic Allotetraploid Brassica napus Reveals Homoeologous Exchanges between Subgenomes.</title>
        <authorList>
            <person name="Davis J.T."/>
        </authorList>
    </citation>
    <scope>NUCLEOTIDE SEQUENCE [LARGE SCALE GENOMIC DNA]</scope>
    <source>
        <strain evidence="2">cv. Da-Ae</strain>
        <tissue evidence="1">Seedling</tissue>
    </source>
</reference>
<proteinExistence type="predicted"/>
<name>A0ABQ7YT38_BRANA</name>
<dbReference type="EMBL" id="JAGKQM010000017">
    <property type="protein sequence ID" value="KAH0871049.1"/>
    <property type="molecule type" value="Genomic_DNA"/>
</dbReference>
<protein>
    <submittedName>
        <fullName evidence="1">Uncharacterized protein</fullName>
    </submittedName>
</protein>
<keyword evidence="2" id="KW-1185">Reference proteome</keyword>
<organism evidence="1 2">
    <name type="scientific">Brassica napus</name>
    <name type="common">Rape</name>
    <dbReference type="NCBI Taxonomy" id="3708"/>
    <lineage>
        <taxon>Eukaryota</taxon>
        <taxon>Viridiplantae</taxon>
        <taxon>Streptophyta</taxon>
        <taxon>Embryophyta</taxon>
        <taxon>Tracheophyta</taxon>
        <taxon>Spermatophyta</taxon>
        <taxon>Magnoliopsida</taxon>
        <taxon>eudicotyledons</taxon>
        <taxon>Gunneridae</taxon>
        <taxon>Pentapetalae</taxon>
        <taxon>rosids</taxon>
        <taxon>malvids</taxon>
        <taxon>Brassicales</taxon>
        <taxon>Brassicaceae</taxon>
        <taxon>Brassiceae</taxon>
        <taxon>Brassica</taxon>
    </lineage>
</organism>
<comment type="caution">
    <text evidence="1">The sequence shown here is derived from an EMBL/GenBank/DDBJ whole genome shotgun (WGS) entry which is preliminary data.</text>
</comment>
<evidence type="ECO:0000313" key="1">
    <source>
        <dbReference type="EMBL" id="KAH0871049.1"/>
    </source>
</evidence>
<gene>
    <name evidence="1" type="ORF">HID58_078071</name>
</gene>
<evidence type="ECO:0000313" key="2">
    <source>
        <dbReference type="Proteomes" id="UP000824890"/>
    </source>
</evidence>
<dbReference type="Proteomes" id="UP000824890">
    <property type="component" value="Unassembled WGS sequence"/>
</dbReference>
<sequence>MSTHFVFSASTYCNLRYRNHLLSINNFLNFSLMNLFPIPLYLILYILFFLSLLQTITQELAQFKLKRWQRNPTASPRLLRQVFFFKDISLGPHEIQLRYRSISGRLETQTVPFDEDQFRFHSYEDFETSCDLKCDLHDVVGHMKLVNEHTFIEHLIIDEVEIATRWFKCDHMSTRPVMKLYLWDQTVTDFCKKLKSYENTPTVGHDYCNSDRTNANGAGGETLRFWNVFPSMKAQELVQRTQQDNISVLICSAKTFPPSISELGSQSGSEVLA</sequence>
<accession>A0ABQ7YT38</accession>